<dbReference type="Proteomes" id="UP001062846">
    <property type="component" value="Chromosome 4"/>
</dbReference>
<protein>
    <submittedName>
        <fullName evidence="1">Uncharacterized protein</fullName>
    </submittedName>
</protein>
<comment type="caution">
    <text evidence="1">The sequence shown here is derived from an EMBL/GenBank/DDBJ whole genome shotgun (WGS) entry which is preliminary data.</text>
</comment>
<keyword evidence="2" id="KW-1185">Reference proteome</keyword>
<sequence>METTYGPTLSVPFSPKREASDLGFLLFFSFPGRPNSPSVHHQNCFLLREREYREREMERIQHKTVTVNGINMHIAEMGQGPVVLLLHGFPELWYTWRHQILYLASHGYRAVAPDLRGYGDTTGAPPGGAAYTSLHVVGDLVALLDAVTPGGEKVFLVGHDWGAIIAWAFCLYRPDRIKALVNMSVVFTRRNPVRKPLEALRAGYGNDYYICRFQEPGEIEAEFAEMGTKRVLRNFLTYRNPGPLFLPKGKGFGDSPDAPIPLPSWLSEEDLDYYTSKYEQSGFTGGLNYYRALDLNWELTAPWTGAQVKVPVKFLVGDLDLTYNSPGTKDYIDKGGFKKDVPFLQDVVVLKGVAHFLHEEKPEEINKHILDFFHKVSASSPTPCCVA</sequence>
<evidence type="ECO:0000313" key="2">
    <source>
        <dbReference type="Proteomes" id="UP001062846"/>
    </source>
</evidence>
<reference evidence="1" key="1">
    <citation type="submission" date="2022-02" db="EMBL/GenBank/DDBJ databases">
        <title>Plant Genome Project.</title>
        <authorList>
            <person name="Zhang R.-G."/>
        </authorList>
    </citation>
    <scope>NUCLEOTIDE SEQUENCE</scope>
    <source>
        <strain evidence="1">AT1</strain>
    </source>
</reference>
<name>A0ACC0P975_RHOML</name>
<accession>A0ACC0P975</accession>
<evidence type="ECO:0000313" key="1">
    <source>
        <dbReference type="EMBL" id="KAI8561696.1"/>
    </source>
</evidence>
<dbReference type="EMBL" id="CM046391">
    <property type="protein sequence ID" value="KAI8561696.1"/>
    <property type="molecule type" value="Genomic_DNA"/>
</dbReference>
<organism evidence="1 2">
    <name type="scientific">Rhododendron molle</name>
    <name type="common">Chinese azalea</name>
    <name type="synonym">Azalea mollis</name>
    <dbReference type="NCBI Taxonomy" id="49168"/>
    <lineage>
        <taxon>Eukaryota</taxon>
        <taxon>Viridiplantae</taxon>
        <taxon>Streptophyta</taxon>
        <taxon>Embryophyta</taxon>
        <taxon>Tracheophyta</taxon>
        <taxon>Spermatophyta</taxon>
        <taxon>Magnoliopsida</taxon>
        <taxon>eudicotyledons</taxon>
        <taxon>Gunneridae</taxon>
        <taxon>Pentapetalae</taxon>
        <taxon>asterids</taxon>
        <taxon>Ericales</taxon>
        <taxon>Ericaceae</taxon>
        <taxon>Ericoideae</taxon>
        <taxon>Rhodoreae</taxon>
        <taxon>Rhododendron</taxon>
    </lineage>
</organism>
<gene>
    <name evidence="1" type="ORF">RHMOL_Rhmol04G0360500</name>
</gene>
<proteinExistence type="predicted"/>